<feature type="domain" description="DUF1985" evidence="1">
    <location>
        <begin position="1"/>
        <end position="123"/>
    </location>
</feature>
<evidence type="ECO:0000259" key="1">
    <source>
        <dbReference type="Pfam" id="PF09331"/>
    </source>
</evidence>
<evidence type="ECO:0000313" key="3">
    <source>
        <dbReference type="Proteomes" id="UP001604336"/>
    </source>
</evidence>
<proteinExistence type="predicted"/>
<sequence length="145" mass="16380">MWFNTGGSFVSFPLQDFCFIIGLRCSGDNKRSKFDAQFCRIKNDLFGHIPNISPSDVTDLLCNSALLSDRDVVNLASLFILASLMFITSYKRSVEESLMVLVESEEMNTYAWGKELFAFTISSLRAGLKNKSLTIECEDKPYIAY</sequence>
<dbReference type="EMBL" id="JBFOLK010000002">
    <property type="protein sequence ID" value="KAL2534249.1"/>
    <property type="molecule type" value="Genomic_DNA"/>
</dbReference>
<name>A0ABD1VA78_9LAMI</name>
<protein>
    <submittedName>
        <fullName evidence="2">DUF1985 domain-containing protein</fullName>
    </submittedName>
</protein>
<dbReference type="Proteomes" id="UP001604336">
    <property type="component" value="Unassembled WGS sequence"/>
</dbReference>
<gene>
    <name evidence="2" type="ORF">Adt_07600</name>
</gene>
<dbReference type="PANTHER" id="PTHR48449:SF1">
    <property type="entry name" value="DUF1985 DOMAIN-CONTAINING PROTEIN"/>
    <property type="match status" value="1"/>
</dbReference>
<dbReference type="PANTHER" id="PTHR48449">
    <property type="entry name" value="DUF1985 DOMAIN-CONTAINING PROTEIN"/>
    <property type="match status" value="1"/>
</dbReference>
<evidence type="ECO:0000313" key="2">
    <source>
        <dbReference type="EMBL" id="KAL2534249.1"/>
    </source>
</evidence>
<comment type="caution">
    <text evidence="2">The sequence shown here is derived from an EMBL/GenBank/DDBJ whole genome shotgun (WGS) entry which is preliminary data.</text>
</comment>
<accession>A0ABD1VA78</accession>
<reference evidence="3" key="1">
    <citation type="submission" date="2024-07" db="EMBL/GenBank/DDBJ databases">
        <title>Two chromosome-level genome assemblies of Korean endemic species Abeliophyllum distichum and Forsythia ovata (Oleaceae).</title>
        <authorList>
            <person name="Jang H."/>
        </authorList>
    </citation>
    <scope>NUCLEOTIDE SEQUENCE [LARGE SCALE GENOMIC DNA]</scope>
</reference>
<keyword evidence="3" id="KW-1185">Reference proteome</keyword>
<dbReference type="Pfam" id="PF09331">
    <property type="entry name" value="DUF1985"/>
    <property type="match status" value="1"/>
</dbReference>
<dbReference type="InterPro" id="IPR015410">
    <property type="entry name" value="DUF1985"/>
</dbReference>
<organism evidence="2 3">
    <name type="scientific">Abeliophyllum distichum</name>
    <dbReference type="NCBI Taxonomy" id="126358"/>
    <lineage>
        <taxon>Eukaryota</taxon>
        <taxon>Viridiplantae</taxon>
        <taxon>Streptophyta</taxon>
        <taxon>Embryophyta</taxon>
        <taxon>Tracheophyta</taxon>
        <taxon>Spermatophyta</taxon>
        <taxon>Magnoliopsida</taxon>
        <taxon>eudicotyledons</taxon>
        <taxon>Gunneridae</taxon>
        <taxon>Pentapetalae</taxon>
        <taxon>asterids</taxon>
        <taxon>lamiids</taxon>
        <taxon>Lamiales</taxon>
        <taxon>Oleaceae</taxon>
        <taxon>Forsythieae</taxon>
        <taxon>Abeliophyllum</taxon>
    </lineage>
</organism>
<dbReference type="AlphaFoldDB" id="A0ABD1VA78"/>